<dbReference type="SUPFAM" id="SSF55729">
    <property type="entry name" value="Acyl-CoA N-acyltransferases (Nat)"/>
    <property type="match status" value="1"/>
</dbReference>
<dbReference type="AlphaFoldDB" id="A0A3N6PDD4"/>
<dbReference type="Gene3D" id="3.40.630.30">
    <property type="match status" value="1"/>
</dbReference>
<dbReference type="InterPro" id="IPR000182">
    <property type="entry name" value="GNAT_dom"/>
</dbReference>
<sequence>MHVRELRGREDVRAIVRLHGRAWREAYDGLVADEILEDRIVDPTDGDVDRWHQQLRENEAGVLVAVDGRDVRGFADFRWNDAETKPFVEPDEAELKAIYVDPDSWGRGYGTALLEAGLERLPASVGVLRLEAFAENDLGASFYRARGFERTGTSTIEIGDRRYPVARYALEIDG</sequence>
<dbReference type="Pfam" id="PF00583">
    <property type="entry name" value="Acetyltransf_1"/>
    <property type="match status" value="1"/>
</dbReference>
<gene>
    <name evidence="4" type="ORF">EA472_21985</name>
</gene>
<evidence type="ECO:0000256" key="1">
    <source>
        <dbReference type="ARBA" id="ARBA00022679"/>
    </source>
</evidence>
<reference evidence="4 5" key="1">
    <citation type="submission" date="2018-10" db="EMBL/GenBank/DDBJ databases">
        <title>Natrarchaeobius chitinivorans gen. nov., sp. nov., and Natrarchaeobius haloalkaliphilus sp. nov., alkaliphilic, chitin-utilizing haloarchaea from hypersaline alkaline lakes.</title>
        <authorList>
            <person name="Sorokin D.Y."/>
            <person name="Elcheninov A.G."/>
            <person name="Kostrikina N.A."/>
            <person name="Bale N.J."/>
            <person name="Sinninghe Damste J.S."/>
            <person name="Khijniak T.V."/>
            <person name="Kublanov I.V."/>
            <person name="Toshchakov S.V."/>
        </authorList>
    </citation>
    <scope>NUCLEOTIDE SEQUENCE [LARGE SCALE GENOMIC DNA]</scope>
    <source>
        <strain evidence="4 5">AArcht7</strain>
    </source>
</reference>
<dbReference type="InterPro" id="IPR050832">
    <property type="entry name" value="Bact_Acetyltransf"/>
</dbReference>
<comment type="caution">
    <text evidence="4">The sequence shown here is derived from an EMBL/GenBank/DDBJ whole genome shotgun (WGS) entry which is preliminary data.</text>
</comment>
<keyword evidence="2" id="KW-0012">Acyltransferase</keyword>
<name>A0A3N6PDD4_NATCH</name>
<dbReference type="PROSITE" id="PS51186">
    <property type="entry name" value="GNAT"/>
    <property type="match status" value="1"/>
</dbReference>
<dbReference type="Proteomes" id="UP000281431">
    <property type="component" value="Unassembled WGS sequence"/>
</dbReference>
<protein>
    <submittedName>
        <fullName evidence="4">GNAT family N-acetyltransferase</fullName>
    </submittedName>
</protein>
<organism evidence="4 5">
    <name type="scientific">Natrarchaeobius chitinivorans</name>
    <dbReference type="NCBI Taxonomy" id="1679083"/>
    <lineage>
        <taxon>Archaea</taxon>
        <taxon>Methanobacteriati</taxon>
        <taxon>Methanobacteriota</taxon>
        <taxon>Stenosarchaea group</taxon>
        <taxon>Halobacteria</taxon>
        <taxon>Halobacteriales</taxon>
        <taxon>Natrialbaceae</taxon>
        <taxon>Natrarchaeobius</taxon>
    </lineage>
</organism>
<keyword evidence="5" id="KW-1185">Reference proteome</keyword>
<evidence type="ECO:0000313" key="5">
    <source>
        <dbReference type="Proteomes" id="UP000281431"/>
    </source>
</evidence>
<evidence type="ECO:0000313" key="4">
    <source>
        <dbReference type="EMBL" id="RQG95015.1"/>
    </source>
</evidence>
<dbReference type="CDD" id="cd04301">
    <property type="entry name" value="NAT_SF"/>
    <property type="match status" value="1"/>
</dbReference>
<evidence type="ECO:0000259" key="3">
    <source>
        <dbReference type="PROSITE" id="PS51186"/>
    </source>
</evidence>
<dbReference type="PANTHER" id="PTHR43877">
    <property type="entry name" value="AMINOALKYLPHOSPHONATE N-ACETYLTRANSFERASE-RELATED-RELATED"/>
    <property type="match status" value="1"/>
</dbReference>
<dbReference type="GO" id="GO:0016747">
    <property type="term" value="F:acyltransferase activity, transferring groups other than amino-acyl groups"/>
    <property type="evidence" value="ECO:0007669"/>
    <property type="project" value="InterPro"/>
</dbReference>
<proteinExistence type="predicted"/>
<dbReference type="OrthoDB" id="11597at2157"/>
<feature type="domain" description="N-acetyltransferase" evidence="3">
    <location>
        <begin position="1"/>
        <end position="173"/>
    </location>
</feature>
<accession>A0A3N6PDD4</accession>
<keyword evidence="1 4" id="KW-0808">Transferase</keyword>
<dbReference type="InterPro" id="IPR016181">
    <property type="entry name" value="Acyl_CoA_acyltransferase"/>
</dbReference>
<dbReference type="EMBL" id="REFZ01000039">
    <property type="protein sequence ID" value="RQG95015.1"/>
    <property type="molecule type" value="Genomic_DNA"/>
</dbReference>
<evidence type="ECO:0000256" key="2">
    <source>
        <dbReference type="ARBA" id="ARBA00023315"/>
    </source>
</evidence>